<dbReference type="InterPro" id="IPR008686">
    <property type="entry name" value="RNA_pol_mitovir"/>
</dbReference>
<evidence type="ECO:0000256" key="1">
    <source>
        <dbReference type="SAM" id="MobiDB-lite"/>
    </source>
</evidence>
<feature type="region of interest" description="Disordered" evidence="1">
    <location>
        <begin position="27"/>
        <end position="50"/>
    </location>
</feature>
<sequence>QPRSMEGVAKTSMETAVNQKDKWKVAFSRSTTKVGPSPKGTSERAACRNSRSSSEQPIIYYISKGDYSFAPTIPKTWEVFSFGEGREIRGPGGGRMMNTGTKGHPEALEGLEEGDEPHRLSYIRQAKTHVPRKEGERLTFSLAYSMNSAFQKHHLRTLQEMLSFIFSMLYEPREFLLTDGGDGPIPKSSIDSRMFRSLIENLLLPAQSVWWSSTKTRPEAGPFGLKLEGAGKVRVFAIPSPILQRLVKPLHDWTMSVLKELETDGTFDQLAPLRRLKGHKARYN</sequence>
<protein>
    <submittedName>
        <fullName evidence="2">RNA-dependent RNA polymerase</fullName>
    </submittedName>
</protein>
<reference evidence="3" key="1">
    <citation type="journal article" date="2019" name="Curr. Biol.">
        <title>Genome Sequence of Striga asiatica Provides Insight into the Evolution of Plant Parasitism.</title>
        <authorList>
            <person name="Yoshida S."/>
            <person name="Kim S."/>
            <person name="Wafula E.K."/>
            <person name="Tanskanen J."/>
            <person name="Kim Y.M."/>
            <person name="Honaas L."/>
            <person name="Yang Z."/>
            <person name="Spallek T."/>
            <person name="Conn C.E."/>
            <person name="Ichihashi Y."/>
            <person name="Cheong K."/>
            <person name="Cui S."/>
            <person name="Der J.P."/>
            <person name="Gundlach H."/>
            <person name="Jiao Y."/>
            <person name="Hori C."/>
            <person name="Ishida J.K."/>
            <person name="Kasahara H."/>
            <person name="Kiba T."/>
            <person name="Kim M.S."/>
            <person name="Koo N."/>
            <person name="Laohavisit A."/>
            <person name="Lee Y.H."/>
            <person name="Lumba S."/>
            <person name="McCourt P."/>
            <person name="Mortimer J.C."/>
            <person name="Mutuku J.M."/>
            <person name="Nomura T."/>
            <person name="Sasaki-Sekimoto Y."/>
            <person name="Seto Y."/>
            <person name="Wang Y."/>
            <person name="Wakatake T."/>
            <person name="Sakakibara H."/>
            <person name="Demura T."/>
            <person name="Yamaguchi S."/>
            <person name="Yoneyama K."/>
            <person name="Manabe R.I."/>
            <person name="Nelson D.C."/>
            <person name="Schulman A.H."/>
            <person name="Timko M.P."/>
            <person name="dePamphilis C.W."/>
            <person name="Choi D."/>
            <person name="Shirasu K."/>
        </authorList>
    </citation>
    <scope>NUCLEOTIDE SEQUENCE [LARGE SCALE GENOMIC DNA]</scope>
    <source>
        <strain evidence="3">cv. UVA1</strain>
    </source>
</reference>
<keyword evidence="2" id="KW-0808">Transferase</keyword>
<organism evidence="2 3">
    <name type="scientific">Striga asiatica</name>
    <name type="common">Asiatic witchweed</name>
    <name type="synonym">Buchnera asiatica</name>
    <dbReference type="NCBI Taxonomy" id="4170"/>
    <lineage>
        <taxon>Eukaryota</taxon>
        <taxon>Viridiplantae</taxon>
        <taxon>Streptophyta</taxon>
        <taxon>Embryophyta</taxon>
        <taxon>Tracheophyta</taxon>
        <taxon>Spermatophyta</taxon>
        <taxon>Magnoliopsida</taxon>
        <taxon>eudicotyledons</taxon>
        <taxon>Gunneridae</taxon>
        <taxon>Pentapetalae</taxon>
        <taxon>asterids</taxon>
        <taxon>lamiids</taxon>
        <taxon>Lamiales</taxon>
        <taxon>Orobanchaceae</taxon>
        <taxon>Buchnereae</taxon>
        <taxon>Striga</taxon>
    </lineage>
</organism>
<keyword evidence="2" id="KW-0696">RNA-directed RNA polymerase</keyword>
<dbReference type="AlphaFoldDB" id="A0A5A7QP07"/>
<dbReference type="GO" id="GO:0003968">
    <property type="term" value="F:RNA-directed RNA polymerase activity"/>
    <property type="evidence" value="ECO:0007669"/>
    <property type="project" value="UniProtKB-KW"/>
</dbReference>
<dbReference type="EMBL" id="BKCP01007405">
    <property type="protein sequence ID" value="GER46177.1"/>
    <property type="molecule type" value="Genomic_DNA"/>
</dbReference>
<proteinExistence type="predicted"/>
<keyword evidence="3" id="KW-1185">Reference proteome</keyword>
<name>A0A5A7QP07_STRAF</name>
<accession>A0A5A7QP07</accession>
<dbReference type="Pfam" id="PF05919">
    <property type="entry name" value="Mitovir_RNA_pol"/>
    <property type="match status" value="1"/>
</dbReference>
<evidence type="ECO:0000313" key="3">
    <source>
        <dbReference type="Proteomes" id="UP000325081"/>
    </source>
</evidence>
<dbReference type="OrthoDB" id="1924450at2759"/>
<gene>
    <name evidence="2" type="ORF">STAS_23120</name>
</gene>
<keyword evidence="2" id="KW-0548">Nucleotidyltransferase</keyword>
<dbReference type="Proteomes" id="UP000325081">
    <property type="component" value="Unassembled WGS sequence"/>
</dbReference>
<comment type="caution">
    <text evidence="2">The sequence shown here is derived from an EMBL/GenBank/DDBJ whole genome shotgun (WGS) entry which is preliminary data.</text>
</comment>
<evidence type="ECO:0000313" key="2">
    <source>
        <dbReference type="EMBL" id="GER46177.1"/>
    </source>
</evidence>
<feature type="non-terminal residue" evidence="2">
    <location>
        <position position="1"/>
    </location>
</feature>